<name>A0A0A9FUD0_ARUDO</name>
<reference evidence="1" key="1">
    <citation type="submission" date="2014-09" db="EMBL/GenBank/DDBJ databases">
        <authorList>
            <person name="Magalhaes I.L.F."/>
            <person name="Oliveira U."/>
            <person name="Santos F.R."/>
            <person name="Vidigal T.H.D.A."/>
            <person name="Brescovit A.D."/>
            <person name="Santos A.J."/>
        </authorList>
    </citation>
    <scope>NUCLEOTIDE SEQUENCE</scope>
    <source>
        <tissue evidence="1">Shoot tissue taken approximately 20 cm above the soil surface</tissue>
    </source>
</reference>
<organism evidence="1">
    <name type="scientific">Arundo donax</name>
    <name type="common">Giant reed</name>
    <name type="synonym">Donax arundinaceus</name>
    <dbReference type="NCBI Taxonomy" id="35708"/>
    <lineage>
        <taxon>Eukaryota</taxon>
        <taxon>Viridiplantae</taxon>
        <taxon>Streptophyta</taxon>
        <taxon>Embryophyta</taxon>
        <taxon>Tracheophyta</taxon>
        <taxon>Spermatophyta</taxon>
        <taxon>Magnoliopsida</taxon>
        <taxon>Liliopsida</taxon>
        <taxon>Poales</taxon>
        <taxon>Poaceae</taxon>
        <taxon>PACMAD clade</taxon>
        <taxon>Arundinoideae</taxon>
        <taxon>Arundineae</taxon>
        <taxon>Arundo</taxon>
    </lineage>
</organism>
<sequence length="23" mass="2769">MYSQRAVWTFGTYFDLPSSRMKP</sequence>
<dbReference type="AlphaFoldDB" id="A0A0A9FUD0"/>
<protein>
    <submittedName>
        <fullName evidence="1">Sxd1</fullName>
    </submittedName>
</protein>
<proteinExistence type="predicted"/>
<accession>A0A0A9FUD0</accession>
<evidence type="ECO:0000313" key="1">
    <source>
        <dbReference type="EMBL" id="JAE14849.1"/>
    </source>
</evidence>
<reference evidence="1" key="2">
    <citation type="journal article" date="2015" name="Data Brief">
        <title>Shoot transcriptome of the giant reed, Arundo donax.</title>
        <authorList>
            <person name="Barrero R.A."/>
            <person name="Guerrero F.D."/>
            <person name="Moolhuijzen P."/>
            <person name="Goolsby J.A."/>
            <person name="Tidwell J."/>
            <person name="Bellgard S.E."/>
            <person name="Bellgard M.I."/>
        </authorList>
    </citation>
    <scope>NUCLEOTIDE SEQUENCE</scope>
    <source>
        <tissue evidence="1">Shoot tissue taken approximately 20 cm above the soil surface</tissue>
    </source>
</reference>
<dbReference type="EMBL" id="GBRH01183047">
    <property type="protein sequence ID" value="JAE14849.1"/>
    <property type="molecule type" value="Transcribed_RNA"/>
</dbReference>